<dbReference type="InterPro" id="IPR003591">
    <property type="entry name" value="Leu-rich_rpt_typical-subtyp"/>
</dbReference>
<dbReference type="Pfam" id="PF14660">
    <property type="entry name" value="DUF4458"/>
    <property type="match status" value="2"/>
</dbReference>
<dbReference type="Proteomes" id="UP000283482">
    <property type="component" value="Unassembled WGS sequence"/>
</dbReference>
<dbReference type="PROSITE" id="PS51257">
    <property type="entry name" value="PROKAR_LIPOPROTEIN"/>
    <property type="match status" value="1"/>
</dbReference>
<dbReference type="InterPro" id="IPR032675">
    <property type="entry name" value="LRR_dom_sf"/>
</dbReference>
<name>A0A413V704_BACSE</name>
<gene>
    <name evidence="5" type="ORF">DW889_08080</name>
</gene>
<feature type="domain" description="DUF4458" evidence="4">
    <location>
        <begin position="167"/>
        <end position="297"/>
    </location>
</feature>
<keyword evidence="3" id="KW-0732">Signal</keyword>
<dbReference type="InterPro" id="IPR050216">
    <property type="entry name" value="LRR_domain-containing"/>
</dbReference>
<accession>A0A413V704</accession>
<comment type="caution">
    <text evidence="5">The sequence shown here is derived from an EMBL/GenBank/DDBJ whole genome shotgun (WGS) entry which is preliminary data.</text>
</comment>
<dbReference type="Pfam" id="PF18805">
    <property type="entry name" value="LRR_10"/>
    <property type="match status" value="1"/>
</dbReference>
<keyword evidence="2" id="KW-0677">Repeat</keyword>
<keyword evidence="1" id="KW-0433">Leucine-rich repeat</keyword>
<dbReference type="InterPro" id="IPR041403">
    <property type="entry name" value="DUF4458_prot_LRR"/>
</dbReference>
<evidence type="ECO:0000313" key="6">
    <source>
        <dbReference type="Proteomes" id="UP000283482"/>
    </source>
</evidence>
<dbReference type="InterPro" id="IPR027899">
    <property type="entry name" value="DUF4458"/>
</dbReference>
<dbReference type="SMART" id="SM00369">
    <property type="entry name" value="LRR_TYP"/>
    <property type="match status" value="4"/>
</dbReference>
<evidence type="ECO:0000256" key="1">
    <source>
        <dbReference type="ARBA" id="ARBA00022614"/>
    </source>
</evidence>
<dbReference type="PROSITE" id="PS51450">
    <property type="entry name" value="LRR"/>
    <property type="match status" value="2"/>
</dbReference>
<dbReference type="RefSeq" id="WP_117907001.1">
    <property type="nucleotide sequence ID" value="NZ_QSGN01000016.1"/>
</dbReference>
<proteinExistence type="predicted"/>
<dbReference type="InterPro" id="IPR038711">
    <property type="entry name" value="LRR_N_sf"/>
</dbReference>
<evidence type="ECO:0000256" key="3">
    <source>
        <dbReference type="SAM" id="SignalP"/>
    </source>
</evidence>
<dbReference type="Gene3D" id="3.80.10.10">
    <property type="entry name" value="Ribonuclease Inhibitor"/>
    <property type="match status" value="1"/>
</dbReference>
<dbReference type="AlphaFoldDB" id="A0A413V704"/>
<dbReference type="Gene3D" id="2.60.40.3540">
    <property type="entry name" value="Domain of unknown function DUF4458"/>
    <property type="match status" value="2"/>
</dbReference>
<dbReference type="SUPFAM" id="SSF52058">
    <property type="entry name" value="L domain-like"/>
    <property type="match status" value="1"/>
</dbReference>
<evidence type="ECO:0000256" key="2">
    <source>
        <dbReference type="ARBA" id="ARBA00022737"/>
    </source>
</evidence>
<evidence type="ECO:0000259" key="4">
    <source>
        <dbReference type="Pfam" id="PF14660"/>
    </source>
</evidence>
<protein>
    <submittedName>
        <fullName evidence="5">DUF4458 domain-containing protein</fullName>
    </submittedName>
</protein>
<feature type="domain" description="DUF4458" evidence="4">
    <location>
        <begin position="41"/>
        <end position="154"/>
    </location>
</feature>
<feature type="signal peptide" evidence="3">
    <location>
        <begin position="1"/>
        <end position="25"/>
    </location>
</feature>
<dbReference type="InterPro" id="IPR001611">
    <property type="entry name" value="Leu-rich_rpt"/>
</dbReference>
<reference evidence="5 6" key="1">
    <citation type="submission" date="2018-08" db="EMBL/GenBank/DDBJ databases">
        <title>A genome reference for cultivated species of the human gut microbiota.</title>
        <authorList>
            <person name="Zou Y."/>
            <person name="Xue W."/>
            <person name="Luo G."/>
        </authorList>
    </citation>
    <scope>NUCLEOTIDE SEQUENCE [LARGE SCALE GENOMIC DNA]</scope>
    <source>
        <strain evidence="5 6">AM40-34</strain>
    </source>
</reference>
<dbReference type="PANTHER" id="PTHR48051:SF1">
    <property type="entry name" value="RAS SUPPRESSOR PROTEIN 1"/>
    <property type="match status" value="1"/>
</dbReference>
<feature type="chain" id="PRO_5019498735" evidence="3">
    <location>
        <begin position="26"/>
        <end position="932"/>
    </location>
</feature>
<dbReference type="GO" id="GO:0005737">
    <property type="term" value="C:cytoplasm"/>
    <property type="evidence" value="ECO:0007669"/>
    <property type="project" value="TreeGrafter"/>
</dbReference>
<sequence>MNSQKIIKGKLFLAVLVTMLCGMVAGGCSDDKDELEGKQYGYVQFKLYKSSSYTQEEKTRTDAVSTRASGLDKLIDAQKVEIEMQHNGMSITQTLVLNAYNENNAEYGMRSEKLKLLTGSYKIIGYKLFDKLDEVITGISTGEDETFEVVSRGLTTKDLVTDSQTRGTVTFKLVKDGLSTRAAGDPDIDYLFSDIKIIDVTVTNTFTRVPVTIKNLKVSYKEEYEEHPNPDYTDDSNQHKDKYKDIGTAKCDSVVWLPAGTYQVTSYTIYKKSGIAVTTLDSRSQLAGEMFSIEDNKQTDDAIVPIQLSPTAAYIKDYIALKAIWEALDGKNWSYNGETNPAGTTWNFNKEIDMWGNQPGVSLDNKGRVISLSLEGFGAKGRVPDAIGQLTELRVLSLGSHNEKLGGRLFGTGGITPDMSDAQKQKMRMHYKELFLDYDPRENLSELLQDGINRDPQLPDIKKSSRIDMKDVQIGQTTNKITFISKAVMRLKNLQQFYIANSPIKAEDICKEWENANSEYARSYEAESGSWLWRNLTELTDMELYNCPNLTRLPDFLFELPEIQLLNIANNKGIDGLNGAKDGTGNQLTADWNKLANAPVGAKLQILYLSNNNLTKFPPHASLNKMRKLGLLDCINNNLTGKLEAFGKEVELTTLTLNNNRITEIPENFCGFTDQAEDLSFAHNLIEYIPNIFDAESIYTMGSVDFSYNRIGKNDGKNINCDLDDFKGINAATISLSNNLIKNFPTELFAKGSPISTIDLSNNLMTEIPENSLKSPEGNYKNTHLLTVIDLRFNKLTKLSDDFRATTLPYLKNMDISYNCFSKFPTAPLNSSQLQAIGIRHQRDANGNRILREWPTGITTCPSLIQLQIGANDIRKVNETLTSQLYILDIKDNPNISIDVTSVCSQIRAGRYKLIYDKTQDIRGCDALDIKR</sequence>
<dbReference type="PANTHER" id="PTHR48051">
    <property type="match status" value="1"/>
</dbReference>
<organism evidence="5 6">
    <name type="scientific">Bacteroides stercoris</name>
    <dbReference type="NCBI Taxonomy" id="46506"/>
    <lineage>
        <taxon>Bacteria</taxon>
        <taxon>Pseudomonadati</taxon>
        <taxon>Bacteroidota</taxon>
        <taxon>Bacteroidia</taxon>
        <taxon>Bacteroidales</taxon>
        <taxon>Bacteroidaceae</taxon>
        <taxon>Bacteroides</taxon>
    </lineage>
</organism>
<evidence type="ECO:0000313" key="5">
    <source>
        <dbReference type="EMBL" id="RHB29367.1"/>
    </source>
</evidence>
<dbReference type="EMBL" id="QSGN01000016">
    <property type="protein sequence ID" value="RHB29367.1"/>
    <property type="molecule type" value="Genomic_DNA"/>
</dbReference>